<sequence>MFIEGNCYNIRGYMGVSAITLQ</sequence>
<dbReference type="EMBL" id="CP133620">
    <property type="protein sequence ID" value="WMV48545.1"/>
    <property type="molecule type" value="Genomic_DNA"/>
</dbReference>
<dbReference type="Proteomes" id="UP001234989">
    <property type="component" value="Chromosome 9"/>
</dbReference>
<evidence type="ECO:0000313" key="1">
    <source>
        <dbReference type="EMBL" id="WMV48545.1"/>
    </source>
</evidence>
<accession>A0AAF0ZT83</accession>
<keyword evidence="2" id="KW-1185">Reference proteome</keyword>
<organism evidence="1 2">
    <name type="scientific">Solanum verrucosum</name>
    <dbReference type="NCBI Taxonomy" id="315347"/>
    <lineage>
        <taxon>Eukaryota</taxon>
        <taxon>Viridiplantae</taxon>
        <taxon>Streptophyta</taxon>
        <taxon>Embryophyta</taxon>
        <taxon>Tracheophyta</taxon>
        <taxon>Spermatophyta</taxon>
        <taxon>Magnoliopsida</taxon>
        <taxon>eudicotyledons</taxon>
        <taxon>Gunneridae</taxon>
        <taxon>Pentapetalae</taxon>
        <taxon>asterids</taxon>
        <taxon>lamiids</taxon>
        <taxon>Solanales</taxon>
        <taxon>Solanaceae</taxon>
        <taxon>Solanoideae</taxon>
        <taxon>Solaneae</taxon>
        <taxon>Solanum</taxon>
    </lineage>
</organism>
<proteinExistence type="predicted"/>
<dbReference type="AlphaFoldDB" id="A0AAF0ZT83"/>
<evidence type="ECO:0000313" key="2">
    <source>
        <dbReference type="Proteomes" id="UP001234989"/>
    </source>
</evidence>
<name>A0AAF0ZT83_SOLVR</name>
<gene>
    <name evidence="1" type="ORF">MTR67_041930</name>
</gene>
<protein>
    <submittedName>
        <fullName evidence="1">Uncharacterized protein</fullName>
    </submittedName>
</protein>
<reference evidence="1" key="1">
    <citation type="submission" date="2023-08" db="EMBL/GenBank/DDBJ databases">
        <title>A de novo genome assembly of Solanum verrucosum Schlechtendal, a Mexican diploid species geographically isolated from the other diploid A-genome species in potato relatives.</title>
        <authorList>
            <person name="Hosaka K."/>
        </authorList>
    </citation>
    <scope>NUCLEOTIDE SEQUENCE</scope>
    <source>
        <tissue evidence="1">Young leaves</tissue>
    </source>
</reference>